<dbReference type="GO" id="GO:0051301">
    <property type="term" value="P:cell division"/>
    <property type="evidence" value="ECO:0007669"/>
    <property type="project" value="UniProtKB-UniRule"/>
</dbReference>
<dbReference type="PANTHER" id="PTHR10828">
    <property type="entry name" value="M-PHASE INDUCER PHOSPHATASE DUAL SPECIFICITY PHOSPHATASE CDC25"/>
    <property type="match status" value="1"/>
</dbReference>
<evidence type="ECO:0000256" key="7">
    <source>
        <dbReference type="ARBA" id="ARBA00023306"/>
    </source>
</evidence>
<dbReference type="Proteomes" id="UP001162090">
    <property type="component" value="Chromosome 13"/>
</dbReference>
<feature type="region of interest" description="Disordered" evidence="11">
    <location>
        <begin position="109"/>
        <end position="192"/>
    </location>
</feature>
<evidence type="ECO:0000256" key="6">
    <source>
        <dbReference type="ARBA" id="ARBA00022912"/>
    </source>
</evidence>
<dbReference type="SUPFAM" id="SSF52821">
    <property type="entry name" value="Rhodanese/Cell cycle control phosphatase"/>
    <property type="match status" value="1"/>
</dbReference>
<feature type="compositionally biased region" description="Acidic residues" evidence="11">
    <location>
        <begin position="519"/>
        <end position="528"/>
    </location>
</feature>
<feature type="compositionally biased region" description="Low complexity" evidence="11">
    <location>
        <begin position="458"/>
        <end position="473"/>
    </location>
</feature>
<dbReference type="PANTHER" id="PTHR10828:SF17">
    <property type="entry name" value="PROTEIN-TYROSINE-PHOSPHATASE"/>
    <property type="match status" value="1"/>
</dbReference>
<dbReference type="InterPro" id="IPR036873">
    <property type="entry name" value="Rhodanese-like_dom_sf"/>
</dbReference>
<dbReference type="GO" id="GO:0110032">
    <property type="term" value="P:positive regulation of G2/MI transition of meiotic cell cycle"/>
    <property type="evidence" value="ECO:0007669"/>
    <property type="project" value="TreeGrafter"/>
</dbReference>
<sequence length="557" mass="63956">MNNIFHGINDECANEDTPSSQKVSLKSPFGKKKNIFKNVQTFFKSKSKHSHANDDLVNEDHLSFNKSPLLAESNDYEIDIPSPTIEQFDRHDEHDEEEDDDIVLNMHFASQSLQSPTRNSSRRSLTNTKENDLLNRIKYPRSPQRSSSFSRSRSLSRRTSMNSTNNSSKRVQRQDGKIPRSSRKSSQRFSQVSQNNLNFTSVSSSPLAFDSTKEKCYESCLGKTQIPYYYDDQNSNDFFPRISPETLKNIVQNNICQPFYNSCCIVDCRFEYEYIGGHIMNSVNIHSRDDIENEFIHKVLHGDTHNRNNNNSNLPTLLVIHCEFSSHRGPLLASHLRNCDRIINQDHYPKLFYPDILILDGGYKAVFDNFPELCYPCQYVGMNSQENLLNCEQEMEKFRKESKKFATKNNSFRKLTTPSNPNSLYKDNPQSSMTTASSALSFKFEPPPKLSLNHRRVSSGSSINSSESTGEENFSPIFSKSSMSSNSNLSTSHMLLIDGLDNSSYFSFEDDRSNNQQVDQDDDQDEQDFTFVGSDREDFPRPARRSLFPSFQNDEKD</sequence>
<gene>
    <name evidence="13" type="primary">SUVC13G1730</name>
    <name evidence="13" type="ORF">SUVC_13G1730</name>
</gene>
<evidence type="ECO:0000256" key="3">
    <source>
        <dbReference type="ARBA" id="ARBA00022618"/>
    </source>
</evidence>
<feature type="region of interest" description="Disordered" evidence="11">
    <location>
        <begin position="451"/>
        <end position="473"/>
    </location>
</feature>
<keyword evidence="4 10" id="KW-0498">Mitosis</keyword>
<evidence type="ECO:0000256" key="5">
    <source>
        <dbReference type="ARBA" id="ARBA00022801"/>
    </source>
</evidence>
<accession>A0AA35NJJ6</accession>
<dbReference type="InterPro" id="IPR000751">
    <property type="entry name" value="MPI_Phosphatase"/>
</dbReference>
<name>A0AA35NJJ6_SACUV</name>
<evidence type="ECO:0000259" key="12">
    <source>
        <dbReference type="PROSITE" id="PS50206"/>
    </source>
</evidence>
<feature type="region of interest" description="Disordered" evidence="11">
    <location>
        <begin position="507"/>
        <end position="557"/>
    </location>
</feature>
<keyword evidence="5 10" id="KW-0378">Hydrolase</keyword>
<feature type="compositionally biased region" description="Low complexity" evidence="11">
    <location>
        <begin position="141"/>
        <end position="169"/>
    </location>
</feature>
<dbReference type="CDD" id="cd01530">
    <property type="entry name" value="Cdc25"/>
    <property type="match status" value="1"/>
</dbReference>
<dbReference type="Gene3D" id="3.40.250.10">
    <property type="entry name" value="Rhodanese-like domain"/>
    <property type="match status" value="1"/>
</dbReference>
<feature type="compositionally biased region" description="Polar residues" evidence="11">
    <location>
        <begin position="109"/>
        <end position="128"/>
    </location>
</feature>
<evidence type="ECO:0000256" key="11">
    <source>
        <dbReference type="SAM" id="MobiDB-lite"/>
    </source>
</evidence>
<evidence type="ECO:0000313" key="13">
    <source>
        <dbReference type="EMBL" id="CAI4048317.1"/>
    </source>
</evidence>
<dbReference type="GO" id="GO:0004725">
    <property type="term" value="F:protein tyrosine phosphatase activity"/>
    <property type="evidence" value="ECO:0007669"/>
    <property type="project" value="UniProtKB-UniRule"/>
</dbReference>
<dbReference type="FunFam" id="3.40.250.10:FF:000021">
    <property type="entry name" value="M-phase inducer phosphatase cdc-25.2"/>
    <property type="match status" value="1"/>
</dbReference>
<organism evidence="13 14">
    <name type="scientific">Saccharomyces uvarum</name>
    <name type="common">Yeast</name>
    <name type="synonym">Saccharomyces bayanus var. uvarum</name>
    <dbReference type="NCBI Taxonomy" id="230603"/>
    <lineage>
        <taxon>Eukaryota</taxon>
        <taxon>Fungi</taxon>
        <taxon>Dikarya</taxon>
        <taxon>Ascomycota</taxon>
        <taxon>Saccharomycotina</taxon>
        <taxon>Saccharomycetes</taxon>
        <taxon>Saccharomycetales</taxon>
        <taxon>Saccharomycetaceae</taxon>
        <taxon>Saccharomyces</taxon>
    </lineage>
</organism>
<proteinExistence type="inferred from homology"/>
<protein>
    <recommendedName>
        <fullName evidence="9 10">M-phase inducer phosphatase</fullName>
        <ecNumber evidence="2 10">3.1.3.48</ecNumber>
    </recommendedName>
</protein>
<keyword evidence="7 10" id="KW-0131">Cell cycle</keyword>
<reference evidence="13" key="1">
    <citation type="submission" date="2022-10" db="EMBL/GenBank/DDBJ databases">
        <authorList>
            <person name="Byrne P K."/>
        </authorList>
    </citation>
    <scope>NUCLEOTIDE SEQUENCE</scope>
    <source>
        <strain evidence="13">CBS7001</strain>
    </source>
</reference>
<dbReference type="PROSITE" id="PS50206">
    <property type="entry name" value="RHODANESE_3"/>
    <property type="match status" value="1"/>
</dbReference>
<dbReference type="PRINTS" id="PR00716">
    <property type="entry name" value="MPIPHPHTASE"/>
</dbReference>
<dbReference type="GO" id="GO:0000086">
    <property type="term" value="P:G2/M transition of mitotic cell cycle"/>
    <property type="evidence" value="ECO:0007669"/>
    <property type="project" value="TreeGrafter"/>
</dbReference>
<dbReference type="EMBL" id="OX365924">
    <property type="protein sequence ID" value="CAI4048317.1"/>
    <property type="molecule type" value="Genomic_DNA"/>
</dbReference>
<keyword evidence="3 10" id="KW-0132">Cell division</keyword>
<dbReference type="GO" id="GO:0005634">
    <property type="term" value="C:nucleus"/>
    <property type="evidence" value="ECO:0007669"/>
    <property type="project" value="TreeGrafter"/>
</dbReference>
<comment type="catalytic activity">
    <reaction evidence="8 10">
        <text>O-phospho-L-tyrosyl-[protein] + H2O = L-tyrosyl-[protein] + phosphate</text>
        <dbReference type="Rhea" id="RHEA:10684"/>
        <dbReference type="Rhea" id="RHEA-COMP:10136"/>
        <dbReference type="Rhea" id="RHEA-COMP:20101"/>
        <dbReference type="ChEBI" id="CHEBI:15377"/>
        <dbReference type="ChEBI" id="CHEBI:43474"/>
        <dbReference type="ChEBI" id="CHEBI:46858"/>
        <dbReference type="ChEBI" id="CHEBI:61978"/>
        <dbReference type="EC" id="3.1.3.48"/>
    </reaction>
</comment>
<dbReference type="InterPro" id="IPR001763">
    <property type="entry name" value="Rhodanese-like_dom"/>
</dbReference>
<evidence type="ECO:0000256" key="4">
    <source>
        <dbReference type="ARBA" id="ARBA00022776"/>
    </source>
</evidence>
<keyword evidence="6 10" id="KW-0904">Protein phosphatase</keyword>
<comment type="similarity">
    <text evidence="1 10">Belongs to the MPI phosphatase family.</text>
</comment>
<evidence type="ECO:0000256" key="10">
    <source>
        <dbReference type="RuleBase" id="RU368028"/>
    </source>
</evidence>
<dbReference type="EC" id="3.1.3.48" evidence="2 10"/>
<feature type="domain" description="Rhodanese" evidence="12">
    <location>
        <begin position="259"/>
        <end position="375"/>
    </location>
</feature>
<dbReference type="AlphaFoldDB" id="A0AA35NJJ6"/>
<dbReference type="GO" id="GO:0010971">
    <property type="term" value="P:positive regulation of G2/M transition of mitotic cell cycle"/>
    <property type="evidence" value="ECO:0007669"/>
    <property type="project" value="TreeGrafter"/>
</dbReference>
<feature type="region of interest" description="Disordered" evidence="11">
    <location>
        <begin position="409"/>
        <end position="432"/>
    </location>
</feature>
<dbReference type="GO" id="GO:0005737">
    <property type="term" value="C:cytoplasm"/>
    <property type="evidence" value="ECO:0007669"/>
    <property type="project" value="TreeGrafter"/>
</dbReference>
<evidence type="ECO:0000313" key="14">
    <source>
        <dbReference type="Proteomes" id="UP001162090"/>
    </source>
</evidence>
<evidence type="ECO:0000256" key="1">
    <source>
        <dbReference type="ARBA" id="ARBA00011065"/>
    </source>
</evidence>
<evidence type="ECO:0000256" key="9">
    <source>
        <dbReference type="ARBA" id="ARBA00067190"/>
    </source>
</evidence>
<evidence type="ECO:0000256" key="8">
    <source>
        <dbReference type="ARBA" id="ARBA00051722"/>
    </source>
</evidence>
<dbReference type="Pfam" id="PF00581">
    <property type="entry name" value="Rhodanese"/>
    <property type="match status" value="1"/>
</dbReference>
<dbReference type="SMART" id="SM00450">
    <property type="entry name" value="RHOD"/>
    <property type="match status" value="1"/>
</dbReference>
<comment type="function">
    <text evidence="10">Tyrosine protein phosphatase which functions as a dosage-dependent inducer of mitotic progression.</text>
</comment>
<evidence type="ECO:0000256" key="2">
    <source>
        <dbReference type="ARBA" id="ARBA00013064"/>
    </source>
</evidence>
<feature type="region of interest" description="Disordered" evidence="11">
    <location>
        <begin position="1"/>
        <end position="26"/>
    </location>
</feature>